<feature type="binding site" evidence="2">
    <location>
        <position position="60"/>
    </location>
    <ligand>
        <name>substrate</name>
    </ligand>
</feature>
<dbReference type="Gene3D" id="2.160.10.10">
    <property type="entry name" value="Hexapeptide repeat proteins"/>
    <property type="match status" value="1"/>
</dbReference>
<organism evidence="4 5">
    <name type="scientific">Candidatus Enterocloster excrementigallinarum</name>
    <dbReference type="NCBI Taxonomy" id="2838558"/>
    <lineage>
        <taxon>Bacteria</taxon>
        <taxon>Bacillati</taxon>
        <taxon>Bacillota</taxon>
        <taxon>Clostridia</taxon>
        <taxon>Lachnospirales</taxon>
        <taxon>Lachnospiraceae</taxon>
        <taxon>Enterocloster</taxon>
    </lineage>
</organism>
<feature type="binding site" evidence="2">
    <location>
        <position position="136"/>
    </location>
    <ligand>
        <name>acetyl-CoA</name>
        <dbReference type="ChEBI" id="CHEBI:57288"/>
    </ligand>
</feature>
<protein>
    <submittedName>
        <fullName evidence="4">PglB</fullName>
    </submittedName>
</protein>
<proteinExistence type="predicted"/>
<dbReference type="PANTHER" id="PTHR43300:SF7">
    <property type="entry name" value="UDP-N-ACETYLBACILLOSAMINE N-ACETYLTRANSFERASE"/>
    <property type="match status" value="1"/>
</dbReference>
<evidence type="ECO:0000259" key="3">
    <source>
        <dbReference type="Pfam" id="PF17836"/>
    </source>
</evidence>
<feature type="site" description="Increases basicity of active site His" evidence="1">
    <location>
        <position position="128"/>
    </location>
</feature>
<dbReference type="InterPro" id="IPR041561">
    <property type="entry name" value="PglD_N"/>
</dbReference>
<dbReference type="SUPFAM" id="SSF51161">
    <property type="entry name" value="Trimeric LpxA-like enzymes"/>
    <property type="match status" value="1"/>
</dbReference>
<reference evidence="4" key="1">
    <citation type="journal article" date="2021" name="PeerJ">
        <title>Extensive microbial diversity within the chicken gut microbiome revealed by metagenomics and culture.</title>
        <authorList>
            <person name="Gilroy R."/>
            <person name="Ravi A."/>
            <person name="Getino M."/>
            <person name="Pursley I."/>
            <person name="Horton D.L."/>
            <person name="Alikhan N.F."/>
            <person name="Baker D."/>
            <person name="Gharbi K."/>
            <person name="Hall N."/>
            <person name="Watson M."/>
            <person name="Adriaenssens E.M."/>
            <person name="Foster-Nyarko E."/>
            <person name="Jarju S."/>
            <person name="Secka A."/>
            <person name="Antonio M."/>
            <person name="Oren A."/>
            <person name="Chaudhuri R.R."/>
            <person name="La Ragione R."/>
            <person name="Hildebrand F."/>
            <person name="Pallen M.J."/>
        </authorList>
    </citation>
    <scope>NUCLEOTIDE SEQUENCE</scope>
    <source>
        <strain evidence="4">CHK198-12963</strain>
    </source>
</reference>
<dbReference type="PANTHER" id="PTHR43300">
    <property type="entry name" value="ACETYLTRANSFERASE"/>
    <property type="match status" value="1"/>
</dbReference>
<dbReference type="InterPro" id="IPR020019">
    <property type="entry name" value="AcTrfase_PglD-like"/>
</dbReference>
<evidence type="ECO:0000313" key="5">
    <source>
        <dbReference type="Proteomes" id="UP000823863"/>
    </source>
</evidence>
<dbReference type="CDD" id="cd03360">
    <property type="entry name" value="LbH_AT_putative"/>
    <property type="match status" value="1"/>
</dbReference>
<evidence type="ECO:0000313" key="4">
    <source>
        <dbReference type="EMBL" id="HJC66801.1"/>
    </source>
</evidence>
<feature type="active site" description="Proton acceptor" evidence="1">
    <location>
        <position position="127"/>
    </location>
</feature>
<dbReference type="AlphaFoldDB" id="A0A9D2PW33"/>
<dbReference type="InterPro" id="IPR050179">
    <property type="entry name" value="Trans_hexapeptide_repeat"/>
</dbReference>
<sequence>MRKLLIIGAGGHGKVVEEVAADLGYERIDFVDDQSPEAVGKTTDLERLAGQYKEAFVGIGNNRLRGELIGRLRRCGYVIPVLIHPTAYVSRTASIGPGTVVEPKAIVNANTTIGQGCIISVGAIVDHDVTVGEYCHVNAGAIVKAGASLESFRKLEAGEVVMGYENASK</sequence>
<comment type="caution">
    <text evidence="4">The sequence shown here is derived from an EMBL/GenBank/DDBJ whole genome shotgun (WGS) entry which is preliminary data.</text>
</comment>
<gene>
    <name evidence="4" type="ORF">H9931_08800</name>
</gene>
<dbReference type="EMBL" id="DWWB01000049">
    <property type="protein sequence ID" value="HJC66801.1"/>
    <property type="molecule type" value="Genomic_DNA"/>
</dbReference>
<accession>A0A9D2PW33</accession>
<evidence type="ECO:0000256" key="2">
    <source>
        <dbReference type="PIRSR" id="PIRSR620019-2"/>
    </source>
</evidence>
<name>A0A9D2PW33_9FIRM</name>
<dbReference type="Gene3D" id="3.40.50.20">
    <property type="match status" value="1"/>
</dbReference>
<dbReference type="Pfam" id="PF17836">
    <property type="entry name" value="PglD_N"/>
    <property type="match status" value="1"/>
</dbReference>
<evidence type="ECO:0000256" key="1">
    <source>
        <dbReference type="PIRSR" id="PIRSR620019-1"/>
    </source>
</evidence>
<feature type="domain" description="PglD N-terminal" evidence="3">
    <location>
        <begin position="3"/>
        <end position="71"/>
    </location>
</feature>
<dbReference type="Proteomes" id="UP000823863">
    <property type="component" value="Unassembled WGS sequence"/>
</dbReference>
<reference evidence="4" key="2">
    <citation type="submission" date="2021-04" db="EMBL/GenBank/DDBJ databases">
        <authorList>
            <person name="Gilroy R."/>
        </authorList>
    </citation>
    <scope>NUCLEOTIDE SEQUENCE</scope>
    <source>
        <strain evidence="4">CHK198-12963</strain>
    </source>
</reference>
<dbReference type="InterPro" id="IPR011004">
    <property type="entry name" value="Trimer_LpxA-like_sf"/>
</dbReference>